<dbReference type="Proteomes" id="UP000193920">
    <property type="component" value="Unassembled WGS sequence"/>
</dbReference>
<keyword evidence="2" id="KW-0479">Metal-binding</keyword>
<sequence>LKELKKIEGNDKCIDCGESDPQWASLNYGVLLCSKCYDIHRSLSEEDTFFSLTNDKWSEDQIKRLQFGGNNNAIKFFETQSEYLKDMSIKEKYTSNFSKIYSDKL</sequence>
<protein>
    <submittedName>
        <fullName evidence="7">Arf GTPase activating protein</fullName>
    </submittedName>
</protein>
<dbReference type="STRING" id="1754190.A0A1Y2DWG1"/>
<keyword evidence="1" id="KW-0343">GTPase activation</keyword>
<name>A0A1Y2DWG1_9FUNG</name>
<organism evidence="7 8">
    <name type="scientific">Neocallimastix californiae</name>
    <dbReference type="NCBI Taxonomy" id="1754190"/>
    <lineage>
        <taxon>Eukaryota</taxon>
        <taxon>Fungi</taxon>
        <taxon>Fungi incertae sedis</taxon>
        <taxon>Chytridiomycota</taxon>
        <taxon>Chytridiomycota incertae sedis</taxon>
        <taxon>Neocallimastigomycetes</taxon>
        <taxon>Neocallimastigales</taxon>
        <taxon>Neocallimastigaceae</taxon>
        <taxon>Neocallimastix</taxon>
    </lineage>
</organism>
<evidence type="ECO:0000256" key="5">
    <source>
        <dbReference type="PROSITE-ProRule" id="PRU00288"/>
    </source>
</evidence>
<dbReference type="SMART" id="SM00105">
    <property type="entry name" value="ArfGap"/>
    <property type="match status" value="1"/>
</dbReference>
<evidence type="ECO:0000256" key="1">
    <source>
        <dbReference type="ARBA" id="ARBA00022468"/>
    </source>
</evidence>
<evidence type="ECO:0000313" key="8">
    <source>
        <dbReference type="Proteomes" id="UP000193920"/>
    </source>
</evidence>
<dbReference type="EMBL" id="MCOG01000056">
    <property type="protein sequence ID" value="ORY63632.1"/>
    <property type="molecule type" value="Genomic_DNA"/>
</dbReference>
<accession>A0A1Y2DWG1</accession>
<dbReference type="PROSITE" id="PS50115">
    <property type="entry name" value="ARFGAP"/>
    <property type="match status" value="1"/>
</dbReference>
<proteinExistence type="predicted"/>
<keyword evidence="8" id="KW-1185">Reference proteome</keyword>
<dbReference type="InterPro" id="IPR001164">
    <property type="entry name" value="ArfGAP_dom"/>
</dbReference>
<dbReference type="GO" id="GO:0000139">
    <property type="term" value="C:Golgi membrane"/>
    <property type="evidence" value="ECO:0007669"/>
    <property type="project" value="TreeGrafter"/>
</dbReference>
<dbReference type="PRINTS" id="PR00405">
    <property type="entry name" value="REVINTRACTNG"/>
</dbReference>
<dbReference type="GO" id="GO:0008270">
    <property type="term" value="F:zinc ion binding"/>
    <property type="evidence" value="ECO:0007669"/>
    <property type="project" value="UniProtKB-KW"/>
</dbReference>
<feature type="non-terminal residue" evidence="7">
    <location>
        <position position="1"/>
    </location>
</feature>
<dbReference type="PANTHER" id="PTHR46395">
    <property type="entry name" value="ADP-RIBOSYLATION FACTOR GTPASE-ACTIVATING PROTEIN 1"/>
    <property type="match status" value="1"/>
</dbReference>
<evidence type="ECO:0000256" key="2">
    <source>
        <dbReference type="ARBA" id="ARBA00022723"/>
    </source>
</evidence>
<feature type="domain" description="Arf-GAP" evidence="6">
    <location>
        <begin position="1"/>
        <end position="105"/>
    </location>
</feature>
<dbReference type="PANTHER" id="PTHR46395:SF1">
    <property type="entry name" value="ADP-RIBOSYLATION FACTOR GTPASE-ACTIVATING PROTEIN 1"/>
    <property type="match status" value="1"/>
</dbReference>
<gene>
    <name evidence="7" type="ORF">LY90DRAFT_333234</name>
</gene>
<dbReference type="Gene3D" id="1.10.220.150">
    <property type="entry name" value="Arf GTPase activating protein"/>
    <property type="match status" value="1"/>
</dbReference>
<dbReference type="AlphaFoldDB" id="A0A1Y2DWG1"/>
<feature type="non-terminal residue" evidence="7">
    <location>
        <position position="105"/>
    </location>
</feature>
<dbReference type="GO" id="GO:0032012">
    <property type="term" value="P:regulation of ARF protein signal transduction"/>
    <property type="evidence" value="ECO:0007669"/>
    <property type="project" value="TreeGrafter"/>
</dbReference>
<dbReference type="OrthoDB" id="983479at2759"/>
<dbReference type="Pfam" id="PF01412">
    <property type="entry name" value="ArfGap"/>
    <property type="match status" value="1"/>
</dbReference>
<dbReference type="GO" id="GO:0005096">
    <property type="term" value="F:GTPase activator activity"/>
    <property type="evidence" value="ECO:0007669"/>
    <property type="project" value="UniProtKB-KW"/>
</dbReference>
<evidence type="ECO:0000313" key="7">
    <source>
        <dbReference type="EMBL" id="ORY63632.1"/>
    </source>
</evidence>
<dbReference type="GO" id="GO:0030100">
    <property type="term" value="P:regulation of endocytosis"/>
    <property type="evidence" value="ECO:0007669"/>
    <property type="project" value="TreeGrafter"/>
</dbReference>
<evidence type="ECO:0000256" key="3">
    <source>
        <dbReference type="ARBA" id="ARBA00022771"/>
    </source>
</evidence>
<dbReference type="SUPFAM" id="SSF57863">
    <property type="entry name" value="ArfGap/RecO-like zinc finger"/>
    <property type="match status" value="1"/>
</dbReference>
<dbReference type="InterPro" id="IPR037278">
    <property type="entry name" value="ARFGAP/RecO"/>
</dbReference>
<evidence type="ECO:0000256" key="4">
    <source>
        <dbReference type="ARBA" id="ARBA00022833"/>
    </source>
</evidence>
<dbReference type="InterPro" id="IPR038508">
    <property type="entry name" value="ArfGAP_dom_sf"/>
</dbReference>
<evidence type="ECO:0000259" key="6">
    <source>
        <dbReference type="PROSITE" id="PS50115"/>
    </source>
</evidence>
<keyword evidence="4" id="KW-0862">Zinc</keyword>
<reference evidence="7 8" key="1">
    <citation type="submission" date="2016-08" db="EMBL/GenBank/DDBJ databases">
        <title>A Parts List for Fungal Cellulosomes Revealed by Comparative Genomics.</title>
        <authorList>
            <consortium name="DOE Joint Genome Institute"/>
            <person name="Haitjema C.H."/>
            <person name="Gilmore S.P."/>
            <person name="Henske J.K."/>
            <person name="Solomon K.V."/>
            <person name="De Groot R."/>
            <person name="Kuo A."/>
            <person name="Mondo S.J."/>
            <person name="Salamov A.A."/>
            <person name="Labutti K."/>
            <person name="Zhao Z."/>
            <person name="Chiniquy J."/>
            <person name="Barry K."/>
            <person name="Brewer H.M."/>
            <person name="Purvine S.O."/>
            <person name="Wright A.T."/>
            <person name="Boxma B."/>
            <person name="Van Alen T."/>
            <person name="Hackstein J.H."/>
            <person name="Baker S.E."/>
            <person name="Grigoriev I.V."/>
            <person name="O'Malley M.A."/>
        </authorList>
    </citation>
    <scope>NUCLEOTIDE SEQUENCE [LARGE SCALE GENOMIC DNA]</scope>
    <source>
        <strain evidence="7 8">G1</strain>
    </source>
</reference>
<keyword evidence="3 5" id="KW-0863">Zinc-finger</keyword>
<comment type="caution">
    <text evidence="7">The sequence shown here is derived from an EMBL/GenBank/DDBJ whole genome shotgun (WGS) entry which is preliminary data.</text>
</comment>